<dbReference type="CDD" id="cd00586">
    <property type="entry name" value="4HBT"/>
    <property type="match status" value="1"/>
</dbReference>
<dbReference type="STRING" id="1603606.DSOUD_1984"/>
<dbReference type="NCBIfam" id="TIGR00051">
    <property type="entry name" value="YbgC/FadM family acyl-CoA thioesterase"/>
    <property type="match status" value="1"/>
</dbReference>
<evidence type="ECO:0000256" key="1">
    <source>
        <dbReference type="ARBA" id="ARBA00005953"/>
    </source>
</evidence>
<dbReference type="Pfam" id="PF13279">
    <property type="entry name" value="4HBT_2"/>
    <property type="match status" value="1"/>
</dbReference>
<dbReference type="InterPro" id="IPR029069">
    <property type="entry name" value="HotDog_dom_sf"/>
</dbReference>
<dbReference type="InterPro" id="IPR050563">
    <property type="entry name" value="4-hydroxybenzoyl-CoA_TE"/>
</dbReference>
<dbReference type="EMBL" id="CP010802">
    <property type="protein sequence ID" value="ALC16752.1"/>
    <property type="molecule type" value="Genomic_DNA"/>
</dbReference>
<protein>
    <submittedName>
        <fullName evidence="3">Thioesterase superfamily</fullName>
    </submittedName>
</protein>
<evidence type="ECO:0000256" key="2">
    <source>
        <dbReference type="ARBA" id="ARBA00022801"/>
    </source>
</evidence>
<gene>
    <name evidence="3" type="ORF">DSOUD_1984</name>
</gene>
<comment type="similarity">
    <text evidence="1">Belongs to the 4-hydroxybenzoyl-CoA thioesterase family.</text>
</comment>
<dbReference type="SUPFAM" id="SSF54637">
    <property type="entry name" value="Thioesterase/thiol ester dehydrase-isomerase"/>
    <property type="match status" value="1"/>
</dbReference>
<keyword evidence="2" id="KW-0378">Hydrolase</keyword>
<dbReference type="KEGG" id="des:DSOUD_1984"/>
<accession>A0A0M4D149</accession>
<dbReference type="AlphaFoldDB" id="A0A0M4D149"/>
<dbReference type="PANTHER" id="PTHR31793:SF27">
    <property type="entry name" value="NOVEL THIOESTERASE SUPERFAMILY DOMAIN AND SAPOSIN A-TYPE DOMAIN CONTAINING PROTEIN (0610012H03RIK)"/>
    <property type="match status" value="1"/>
</dbReference>
<dbReference type="Gene3D" id="3.10.129.10">
    <property type="entry name" value="Hotdog Thioesterase"/>
    <property type="match status" value="1"/>
</dbReference>
<dbReference type="Proteomes" id="UP000057158">
    <property type="component" value="Chromosome"/>
</dbReference>
<evidence type="ECO:0000313" key="3">
    <source>
        <dbReference type="EMBL" id="ALC16752.1"/>
    </source>
</evidence>
<dbReference type="GO" id="GO:0047617">
    <property type="term" value="F:fatty acyl-CoA hydrolase activity"/>
    <property type="evidence" value="ECO:0007669"/>
    <property type="project" value="TreeGrafter"/>
</dbReference>
<reference evidence="3 4" key="1">
    <citation type="submission" date="2015-07" db="EMBL/GenBank/DDBJ databases">
        <title>Isolation and Genomic Characterization of a Novel Halophilic Metal-Reducing Deltaproteobacterium from the Deep Subsurface.</title>
        <authorList>
            <person name="Badalamenti J.P."/>
            <person name="Summers Z.M."/>
            <person name="Gralnick J.A."/>
            <person name="Bond D.R."/>
        </authorList>
    </citation>
    <scope>NUCLEOTIDE SEQUENCE [LARGE SCALE GENOMIC DNA]</scope>
    <source>
        <strain evidence="3 4">WTL</strain>
    </source>
</reference>
<dbReference type="PIRSF" id="PIRSF003230">
    <property type="entry name" value="YbgC"/>
    <property type="match status" value="1"/>
</dbReference>
<dbReference type="PATRIC" id="fig|1603606.3.peg.2145"/>
<dbReference type="PANTHER" id="PTHR31793">
    <property type="entry name" value="4-HYDROXYBENZOYL-COA THIOESTERASE FAMILY MEMBER"/>
    <property type="match status" value="1"/>
</dbReference>
<dbReference type="RefSeq" id="WP_053550822.1">
    <property type="nucleotide sequence ID" value="NZ_CP010802.1"/>
</dbReference>
<evidence type="ECO:0000313" key="4">
    <source>
        <dbReference type="Proteomes" id="UP000057158"/>
    </source>
</evidence>
<sequence>MITTAYTLTVRYVETDAQGIVHHSNHLVWFEEGRSDLLRQQGMNYTDFEKAGFFVVVVEANLKYKAPAYYEDEVRIETTLEKAKGKVLEFSYRALNAAGVLLAEGRTVHVVIGTDRRPTPLPEEILARLTGRGAGEGG</sequence>
<dbReference type="OrthoDB" id="9808429at2"/>
<dbReference type="InterPro" id="IPR006684">
    <property type="entry name" value="YbgC/YbaW"/>
</dbReference>
<proteinExistence type="inferred from homology"/>
<organism evidence="3 4">
    <name type="scientific">Desulfuromonas soudanensis</name>
    <dbReference type="NCBI Taxonomy" id="1603606"/>
    <lineage>
        <taxon>Bacteria</taxon>
        <taxon>Pseudomonadati</taxon>
        <taxon>Thermodesulfobacteriota</taxon>
        <taxon>Desulfuromonadia</taxon>
        <taxon>Desulfuromonadales</taxon>
        <taxon>Desulfuromonadaceae</taxon>
        <taxon>Desulfuromonas</taxon>
    </lineage>
</organism>
<name>A0A0M4D149_9BACT</name>
<keyword evidence="4" id="KW-1185">Reference proteome</keyword>